<evidence type="ECO:0000256" key="5">
    <source>
        <dbReference type="ARBA" id="ARBA00023276"/>
    </source>
</evidence>
<gene>
    <name evidence="7" type="ORF">Nepgr_000994</name>
</gene>
<dbReference type="Pfam" id="PF06596">
    <property type="entry name" value="PsbX"/>
    <property type="match status" value="1"/>
</dbReference>
<keyword evidence="2 6" id="KW-0812">Transmembrane</keyword>
<comment type="caution">
    <text evidence="7">The sequence shown here is derived from an EMBL/GenBank/DDBJ whole genome shotgun (WGS) entry which is preliminary data.</text>
</comment>
<dbReference type="Proteomes" id="UP001279734">
    <property type="component" value="Unassembled WGS sequence"/>
</dbReference>
<evidence type="ECO:0000256" key="2">
    <source>
        <dbReference type="ARBA" id="ARBA00022692"/>
    </source>
</evidence>
<protein>
    <submittedName>
        <fullName evidence="7">Uncharacterized protein</fullName>
    </submittedName>
</protein>
<evidence type="ECO:0000256" key="1">
    <source>
        <dbReference type="ARBA" id="ARBA00022531"/>
    </source>
</evidence>
<dbReference type="Gene3D" id="1.20.5.510">
    <property type="entry name" value="Single helix bin"/>
    <property type="match status" value="1"/>
</dbReference>
<name>A0AAD3P5B6_NEPGR</name>
<accession>A0AAD3P5B6</accession>
<keyword evidence="4 6" id="KW-0472">Membrane</keyword>
<keyword evidence="8" id="KW-1185">Reference proteome</keyword>
<evidence type="ECO:0000256" key="6">
    <source>
        <dbReference type="SAM" id="Phobius"/>
    </source>
</evidence>
<dbReference type="EMBL" id="BSYO01000001">
    <property type="protein sequence ID" value="GMG99154.1"/>
    <property type="molecule type" value="Genomic_DNA"/>
</dbReference>
<evidence type="ECO:0000313" key="8">
    <source>
        <dbReference type="Proteomes" id="UP001279734"/>
    </source>
</evidence>
<evidence type="ECO:0000313" key="7">
    <source>
        <dbReference type="EMBL" id="GMG99154.1"/>
    </source>
</evidence>
<dbReference type="GO" id="GO:0015979">
    <property type="term" value="P:photosynthesis"/>
    <property type="evidence" value="ECO:0007669"/>
    <property type="project" value="UniProtKB-KW"/>
</dbReference>
<dbReference type="PANTHER" id="PTHR34455:SF1">
    <property type="entry name" value="OS07G0673550 PROTEIN"/>
    <property type="match status" value="1"/>
</dbReference>
<dbReference type="GO" id="GO:0009523">
    <property type="term" value="C:photosystem II"/>
    <property type="evidence" value="ECO:0007669"/>
    <property type="project" value="UniProtKB-KW"/>
</dbReference>
<keyword evidence="1" id="KW-0602">Photosynthesis</keyword>
<dbReference type="AlphaFoldDB" id="A0AAD3P5B6"/>
<dbReference type="InterPro" id="IPR009518">
    <property type="entry name" value="PSII_PsbX"/>
</dbReference>
<keyword evidence="3 6" id="KW-1133">Transmembrane helix</keyword>
<dbReference type="PANTHER" id="PTHR34455">
    <property type="entry name" value="OS07G0673550 PROTEIN"/>
    <property type="match status" value="1"/>
</dbReference>
<dbReference type="FunFam" id="1.20.5.510:FF:000006">
    <property type="entry name" value="Photosystem II psbX protein"/>
    <property type="match status" value="1"/>
</dbReference>
<evidence type="ECO:0000256" key="3">
    <source>
        <dbReference type="ARBA" id="ARBA00022989"/>
    </source>
</evidence>
<sequence length="119" mass="12093">MASASMAIPMTLATTKGLYKTTSDAFFKPSDAAVSASRNSSKIRRLQVHASLKEKAVTGLTAAVLTASMVVPQVAEAAGPGISPSLKNFLLSIVAGGVVLAVLGGAVIGVSYFDPVKRS</sequence>
<feature type="transmembrane region" description="Helical" evidence="6">
    <location>
        <begin position="89"/>
        <end position="113"/>
    </location>
</feature>
<evidence type="ECO:0000256" key="4">
    <source>
        <dbReference type="ARBA" id="ARBA00023136"/>
    </source>
</evidence>
<organism evidence="7 8">
    <name type="scientific">Nepenthes gracilis</name>
    <name type="common">Slender pitcher plant</name>
    <dbReference type="NCBI Taxonomy" id="150966"/>
    <lineage>
        <taxon>Eukaryota</taxon>
        <taxon>Viridiplantae</taxon>
        <taxon>Streptophyta</taxon>
        <taxon>Embryophyta</taxon>
        <taxon>Tracheophyta</taxon>
        <taxon>Spermatophyta</taxon>
        <taxon>Magnoliopsida</taxon>
        <taxon>eudicotyledons</taxon>
        <taxon>Gunneridae</taxon>
        <taxon>Pentapetalae</taxon>
        <taxon>Caryophyllales</taxon>
        <taxon>Nepenthaceae</taxon>
        <taxon>Nepenthes</taxon>
    </lineage>
</organism>
<keyword evidence="5" id="KW-0604">Photosystem II</keyword>
<proteinExistence type="predicted"/>
<reference evidence="7" key="1">
    <citation type="submission" date="2023-05" db="EMBL/GenBank/DDBJ databases">
        <title>Nepenthes gracilis genome sequencing.</title>
        <authorList>
            <person name="Fukushima K."/>
        </authorList>
    </citation>
    <scope>NUCLEOTIDE SEQUENCE</scope>
    <source>
        <strain evidence="7">SING2019-196</strain>
    </source>
</reference>